<accession>A0A2J6QMI4</accession>
<sequence length="220" mass="24597">MDQQPKRSRKTAVYHDDDGNEISRGDKKRLKATKKANRERQEGVSRPDPGPLRYDSYRPQSRRARTPKPRTKLSRQTSVKAASPTFKKPALKSDITKSDNSNVPPTPLTSHQSDSPTCDLFSELPEEREPPLAEKRTDPASKASSAPSATPQLDDLDDYGLDSNYDLPQYDGHEAEDERIDDDEKKLAAQRARRPVSLHVHAVAYNNIVGLGVQPPSRAF</sequence>
<feature type="compositionally biased region" description="Basic and acidic residues" evidence="1">
    <location>
        <begin position="125"/>
        <end position="139"/>
    </location>
</feature>
<organism evidence="2 3">
    <name type="scientific">Hyaloscypha hepaticicola</name>
    <dbReference type="NCBI Taxonomy" id="2082293"/>
    <lineage>
        <taxon>Eukaryota</taxon>
        <taxon>Fungi</taxon>
        <taxon>Dikarya</taxon>
        <taxon>Ascomycota</taxon>
        <taxon>Pezizomycotina</taxon>
        <taxon>Leotiomycetes</taxon>
        <taxon>Helotiales</taxon>
        <taxon>Hyaloscyphaceae</taxon>
        <taxon>Hyaloscypha</taxon>
    </lineage>
</organism>
<evidence type="ECO:0000313" key="3">
    <source>
        <dbReference type="Proteomes" id="UP000235672"/>
    </source>
</evidence>
<feature type="compositionally biased region" description="Basic and acidic residues" evidence="1">
    <location>
        <begin position="36"/>
        <end position="45"/>
    </location>
</feature>
<feature type="region of interest" description="Disordered" evidence="1">
    <location>
        <begin position="1"/>
        <end position="194"/>
    </location>
</feature>
<proteinExistence type="predicted"/>
<feature type="compositionally biased region" description="Low complexity" evidence="1">
    <location>
        <begin position="140"/>
        <end position="149"/>
    </location>
</feature>
<feature type="compositionally biased region" description="Basic residues" evidence="1">
    <location>
        <begin position="26"/>
        <end position="35"/>
    </location>
</feature>
<dbReference type="AlphaFoldDB" id="A0A2J6QMI4"/>
<name>A0A2J6QMI4_9HELO</name>
<keyword evidence="3" id="KW-1185">Reference proteome</keyword>
<feature type="compositionally biased region" description="Basic residues" evidence="1">
    <location>
        <begin position="60"/>
        <end position="73"/>
    </location>
</feature>
<evidence type="ECO:0000256" key="1">
    <source>
        <dbReference type="SAM" id="MobiDB-lite"/>
    </source>
</evidence>
<feature type="compositionally biased region" description="Basic and acidic residues" evidence="1">
    <location>
        <begin position="13"/>
        <end position="25"/>
    </location>
</feature>
<reference evidence="2 3" key="1">
    <citation type="submission" date="2016-05" db="EMBL/GenBank/DDBJ databases">
        <title>A degradative enzymes factory behind the ericoid mycorrhizal symbiosis.</title>
        <authorList>
            <consortium name="DOE Joint Genome Institute"/>
            <person name="Martino E."/>
            <person name="Morin E."/>
            <person name="Grelet G."/>
            <person name="Kuo A."/>
            <person name="Kohler A."/>
            <person name="Daghino S."/>
            <person name="Barry K."/>
            <person name="Choi C."/>
            <person name="Cichocki N."/>
            <person name="Clum A."/>
            <person name="Copeland A."/>
            <person name="Hainaut M."/>
            <person name="Haridas S."/>
            <person name="Labutti K."/>
            <person name="Lindquist E."/>
            <person name="Lipzen A."/>
            <person name="Khouja H.-R."/>
            <person name="Murat C."/>
            <person name="Ohm R."/>
            <person name="Olson A."/>
            <person name="Spatafora J."/>
            <person name="Veneault-Fourrey C."/>
            <person name="Henrissat B."/>
            <person name="Grigoriev I."/>
            <person name="Martin F."/>
            <person name="Perotto S."/>
        </authorList>
    </citation>
    <scope>NUCLEOTIDE SEQUENCE [LARGE SCALE GENOMIC DNA]</scope>
    <source>
        <strain evidence="2 3">UAMH 7357</strain>
    </source>
</reference>
<dbReference type="EMBL" id="KZ613466">
    <property type="protein sequence ID" value="PMD27472.1"/>
    <property type="molecule type" value="Genomic_DNA"/>
</dbReference>
<gene>
    <name evidence="2" type="ORF">NA56DRAFT_654277</name>
</gene>
<evidence type="ECO:0000313" key="2">
    <source>
        <dbReference type="EMBL" id="PMD27472.1"/>
    </source>
</evidence>
<protein>
    <submittedName>
        <fullName evidence="2">Uncharacterized protein</fullName>
    </submittedName>
</protein>
<feature type="compositionally biased region" description="Basic residues" evidence="1">
    <location>
        <begin position="1"/>
        <end position="12"/>
    </location>
</feature>
<feature type="compositionally biased region" description="Polar residues" evidence="1">
    <location>
        <begin position="98"/>
        <end position="116"/>
    </location>
</feature>
<dbReference type="Proteomes" id="UP000235672">
    <property type="component" value="Unassembled WGS sequence"/>
</dbReference>